<reference evidence="3" key="2">
    <citation type="journal article" date="2021" name="Appl. Environ. Microbiol.">
        <title>Adaptability of a Caproate-Producing Bacterium Contributes to Its Dominance in an Anaerobic Fermentation System.</title>
        <authorList>
            <person name="Wang H."/>
            <person name="Gu Y."/>
            <person name="Zhou W."/>
            <person name="Zhao D."/>
            <person name="Qiao Z."/>
            <person name="Zheng J."/>
            <person name="Gao J."/>
            <person name="Chen X."/>
            <person name="Ren C."/>
            <person name="Xu Y."/>
        </authorList>
    </citation>
    <scope>NUCLEOTIDE SEQUENCE</scope>
    <source>
        <strain evidence="3">JNU-WLY1368</strain>
    </source>
</reference>
<dbReference type="Proteomes" id="UP000501316">
    <property type="component" value="Chromosome"/>
</dbReference>
<protein>
    <submittedName>
        <fullName evidence="2">Uncharacterized protein</fullName>
    </submittedName>
</protein>
<dbReference type="EMBL" id="CP046051">
    <property type="protein sequence ID" value="QKN24145.1"/>
    <property type="molecule type" value="Genomic_DNA"/>
</dbReference>
<keyword evidence="5" id="KW-1185">Reference proteome</keyword>
<feature type="transmembrane region" description="Helical" evidence="1">
    <location>
        <begin position="82"/>
        <end position="101"/>
    </location>
</feature>
<keyword evidence="1" id="KW-0472">Membrane</keyword>
<keyword evidence="1" id="KW-1133">Transmembrane helix</keyword>
<feature type="transmembrane region" description="Helical" evidence="1">
    <location>
        <begin position="20"/>
        <end position="42"/>
    </location>
</feature>
<evidence type="ECO:0000313" key="2">
    <source>
        <dbReference type="EMBL" id="QKN24145.1"/>
    </source>
</evidence>
<evidence type="ECO:0000256" key="1">
    <source>
        <dbReference type="SAM" id="Phobius"/>
    </source>
</evidence>
<dbReference type="AlphaFoldDB" id="A0A859DRQ5"/>
<sequence length="194" mass="22227">MLRQELKRDFKDMMRCREFYFALLLSFALIFGVLFFCLFSFYKTDVTYLNPAYVYWGPNGTGFYWGDSYGGNTFPNSIMNQVFVRMAMPFLAALAYAYHSFDDRKSGVANVVIPRVGKQNYYLGNLLTSFLGAFLIVLIPLVLEQVVLLICCPASTPYMIADRPYIDNYSHMFGNTIGGSFTAFQLNHPYLNNI</sequence>
<evidence type="ECO:0000313" key="5">
    <source>
        <dbReference type="Proteomes" id="UP000509623"/>
    </source>
</evidence>
<dbReference type="EMBL" id="CP046161">
    <property type="protein sequence ID" value="QKO30786.1"/>
    <property type="molecule type" value="Genomic_DNA"/>
</dbReference>
<evidence type="ECO:0000313" key="4">
    <source>
        <dbReference type="Proteomes" id="UP000501316"/>
    </source>
</evidence>
<reference evidence="4 5" key="1">
    <citation type="submission" date="2019-11" db="EMBL/GenBank/DDBJ databases">
        <authorList>
            <person name="Ren C."/>
            <person name="Wang H."/>
            <person name="Xu Y."/>
        </authorList>
    </citation>
    <scope>NUCLEOTIDE SEQUENCE [LARGE SCALE GENOMIC DNA]</scope>
    <source>
        <strain evidence="5">JNU-WLY1368</strain>
        <strain evidence="2 4">LBM 19010</strain>
    </source>
</reference>
<dbReference type="Proteomes" id="UP000509623">
    <property type="component" value="Chromosome"/>
</dbReference>
<name>A0A859DRQ5_9FIRM</name>
<gene>
    <name evidence="2" type="ORF">GJQ69_06415</name>
    <name evidence="3" type="ORF">GKP14_07110</name>
</gene>
<accession>A0A859DRQ5</accession>
<evidence type="ECO:0000313" key="3">
    <source>
        <dbReference type="EMBL" id="QKO30786.1"/>
    </source>
</evidence>
<organism evidence="2 4">
    <name type="scientific">Caproicibacterium lactatifermentans</name>
    <dbReference type="NCBI Taxonomy" id="2666138"/>
    <lineage>
        <taxon>Bacteria</taxon>
        <taxon>Bacillati</taxon>
        <taxon>Bacillota</taxon>
        <taxon>Clostridia</taxon>
        <taxon>Eubacteriales</taxon>
        <taxon>Oscillospiraceae</taxon>
        <taxon>Caproicibacterium</taxon>
    </lineage>
</organism>
<reference evidence="3" key="3">
    <citation type="journal article" date="2022" name="Int. J. Syst. Evol. Microbiol.">
        <title>Caproicibacterium lactatifermentans sp. nov., isolated from pit clay used for the production of Chinese strong aroma-type liquor.</title>
        <authorList>
            <person name="Wang H."/>
            <person name="Gu Y."/>
            <person name="Zhao D."/>
            <person name="Qiao Z."/>
            <person name="Zheng J."/>
            <person name="Gao J."/>
            <person name="Ren C."/>
            <person name="Xu Y."/>
        </authorList>
    </citation>
    <scope>NUCLEOTIDE SEQUENCE</scope>
    <source>
        <strain evidence="3">JNU-WLY1368</strain>
    </source>
</reference>
<proteinExistence type="predicted"/>
<dbReference type="KEGG" id="clf:GJQ69_06415"/>
<dbReference type="RefSeq" id="WP_174193304.1">
    <property type="nucleotide sequence ID" value="NZ_CP046051.1"/>
</dbReference>
<feature type="transmembrane region" description="Helical" evidence="1">
    <location>
        <begin position="122"/>
        <end position="143"/>
    </location>
</feature>
<keyword evidence="1" id="KW-0812">Transmembrane</keyword>